<dbReference type="InterPro" id="IPR013083">
    <property type="entry name" value="Znf_RING/FYVE/PHD"/>
</dbReference>
<dbReference type="InterPro" id="IPR011990">
    <property type="entry name" value="TPR-like_helical_dom_sf"/>
</dbReference>
<dbReference type="Pfam" id="PF08238">
    <property type="entry name" value="Sel1"/>
    <property type="match status" value="4"/>
</dbReference>
<keyword evidence="2" id="KW-0479">Metal-binding</keyword>
<protein>
    <recommendedName>
        <fullName evidence="3">RING-type domain-containing protein</fullName>
    </recommendedName>
</protein>
<dbReference type="InterPro" id="IPR001841">
    <property type="entry name" value="Znf_RING"/>
</dbReference>
<dbReference type="InterPro" id="IPR006597">
    <property type="entry name" value="Sel1-like"/>
</dbReference>
<proteinExistence type="inferred from homology"/>
<evidence type="ECO:0000259" key="3">
    <source>
        <dbReference type="PROSITE" id="PS50089"/>
    </source>
</evidence>
<organism evidence="4 5">
    <name type="scientific">Chrysophaeum taylorii</name>
    <dbReference type="NCBI Taxonomy" id="2483200"/>
    <lineage>
        <taxon>Eukaryota</taxon>
        <taxon>Sar</taxon>
        <taxon>Stramenopiles</taxon>
        <taxon>Ochrophyta</taxon>
        <taxon>Pelagophyceae</taxon>
        <taxon>Pelagomonadales</taxon>
        <taxon>Pelagomonadaceae</taxon>
        <taxon>Chrysophaeum</taxon>
    </lineage>
</organism>
<dbReference type="EMBL" id="JAQMWT010000314">
    <property type="protein sequence ID" value="KAJ8605652.1"/>
    <property type="molecule type" value="Genomic_DNA"/>
</dbReference>
<keyword evidence="2" id="KW-0863">Zinc-finger</keyword>
<gene>
    <name evidence="4" type="ORF">CTAYLR_000159</name>
</gene>
<dbReference type="InterPro" id="IPR050767">
    <property type="entry name" value="Sel1_AlgK"/>
</dbReference>
<evidence type="ECO:0000313" key="5">
    <source>
        <dbReference type="Proteomes" id="UP001230188"/>
    </source>
</evidence>
<reference evidence="4" key="1">
    <citation type="submission" date="2023-01" db="EMBL/GenBank/DDBJ databases">
        <title>Metagenome sequencing of chrysophaentin producing Chrysophaeum taylorii.</title>
        <authorList>
            <person name="Davison J."/>
            <person name="Bewley C."/>
        </authorList>
    </citation>
    <scope>NUCLEOTIDE SEQUENCE</scope>
    <source>
        <strain evidence="4">NIES-1699</strain>
    </source>
</reference>
<evidence type="ECO:0000313" key="4">
    <source>
        <dbReference type="EMBL" id="KAJ8605652.1"/>
    </source>
</evidence>
<comment type="caution">
    <text evidence="4">The sequence shown here is derived from an EMBL/GenBank/DDBJ whole genome shotgun (WGS) entry which is preliminary data.</text>
</comment>
<accession>A0AAD7XNB4</accession>
<evidence type="ECO:0000256" key="1">
    <source>
        <dbReference type="ARBA" id="ARBA00038101"/>
    </source>
</evidence>
<dbReference type="PANTHER" id="PTHR11102">
    <property type="entry name" value="SEL-1-LIKE PROTEIN"/>
    <property type="match status" value="1"/>
</dbReference>
<sequence length="299" mass="32608">MDEFCVCGAAAPKMRCACRTRFCSAACHKAHWPQHKVVCRVLTSPAQEAQCGVCFEELPVERHRWNYLPCCSSRLCRECVEEFVRKNGHSDQCVYCRAPSPRSYEELLKLLRHHATTRDDAFALAELGAIYQSGLCGTADTPDRDKIAHDFLSRAAHKGHGPAAYNLGRKLQLDDEPALAAQYYTIAARKGVAQALSSLGALHLRGYGLALDPARAARLFRTALAAGDPNGAFNLAILKSSGLGEPRDDDLALALFREAFAKGDNDLQSSVVLALRLHLERLGQDPDQASALLANPPPS</sequence>
<keyword evidence="5" id="KW-1185">Reference proteome</keyword>
<comment type="similarity">
    <text evidence="1">Belongs to the sel-1 family.</text>
</comment>
<dbReference type="SUPFAM" id="SSF81901">
    <property type="entry name" value="HCP-like"/>
    <property type="match status" value="1"/>
</dbReference>
<dbReference type="Gene3D" id="6.10.140.2220">
    <property type="match status" value="1"/>
</dbReference>
<dbReference type="PANTHER" id="PTHR11102:SF160">
    <property type="entry name" value="ERAD-ASSOCIATED E3 UBIQUITIN-PROTEIN LIGASE COMPONENT HRD3"/>
    <property type="match status" value="1"/>
</dbReference>
<dbReference type="GO" id="GO:0008270">
    <property type="term" value="F:zinc ion binding"/>
    <property type="evidence" value="ECO:0007669"/>
    <property type="project" value="UniProtKB-KW"/>
</dbReference>
<evidence type="ECO:0000256" key="2">
    <source>
        <dbReference type="PROSITE-ProRule" id="PRU00175"/>
    </source>
</evidence>
<keyword evidence="2" id="KW-0862">Zinc</keyword>
<dbReference type="Gene3D" id="1.25.40.10">
    <property type="entry name" value="Tetratricopeptide repeat domain"/>
    <property type="match status" value="1"/>
</dbReference>
<feature type="domain" description="RING-type" evidence="3">
    <location>
        <begin position="51"/>
        <end position="97"/>
    </location>
</feature>
<dbReference type="Gene3D" id="3.30.40.10">
    <property type="entry name" value="Zinc/RING finger domain, C3HC4 (zinc finger)"/>
    <property type="match status" value="1"/>
</dbReference>
<dbReference type="GO" id="GO:0005737">
    <property type="term" value="C:cytoplasm"/>
    <property type="evidence" value="ECO:0007669"/>
    <property type="project" value="UniProtKB-ARBA"/>
</dbReference>
<dbReference type="AlphaFoldDB" id="A0AAD7XNB4"/>
<dbReference type="SMART" id="SM00671">
    <property type="entry name" value="SEL1"/>
    <property type="match status" value="4"/>
</dbReference>
<dbReference type="Proteomes" id="UP001230188">
    <property type="component" value="Unassembled WGS sequence"/>
</dbReference>
<dbReference type="PROSITE" id="PS50089">
    <property type="entry name" value="ZF_RING_2"/>
    <property type="match status" value="1"/>
</dbReference>
<name>A0AAD7XNB4_9STRA</name>